<reference evidence="4 5" key="2">
    <citation type="submission" date="2019-08" db="EMBL/GenBank/DDBJ databases">
        <title>Jejuicoccus antrihumi gen. nov., sp. nov., a new member of the family Dermacoccaceae isolated from a cave.</title>
        <authorList>
            <person name="Schumann P."/>
            <person name="Kim I.S."/>
        </authorList>
    </citation>
    <scope>NUCLEOTIDE SEQUENCE [LARGE SCALE GENOMIC DNA]</scope>
    <source>
        <strain evidence="4 5">C5-26</strain>
    </source>
</reference>
<dbReference type="EMBL" id="VCQV01000016">
    <property type="protein sequence ID" value="TWP35802.1"/>
    <property type="molecule type" value="Genomic_DNA"/>
</dbReference>
<dbReference type="InterPro" id="IPR036331">
    <property type="entry name" value="Chagasin-like_sf"/>
</dbReference>
<name>A0A563E0V6_9MICO</name>
<keyword evidence="1" id="KW-0646">Protease inhibitor</keyword>
<gene>
    <name evidence="4" type="ORF">FGL98_12390</name>
</gene>
<dbReference type="AlphaFoldDB" id="A0A563E0V6"/>
<organism evidence="4 5">
    <name type="scientific">Leekyejoonella antrihumi</name>
    <dbReference type="NCBI Taxonomy" id="1660198"/>
    <lineage>
        <taxon>Bacteria</taxon>
        <taxon>Bacillati</taxon>
        <taxon>Actinomycetota</taxon>
        <taxon>Actinomycetes</taxon>
        <taxon>Micrococcales</taxon>
        <taxon>Dermacoccaceae</taxon>
        <taxon>Leekyejoonella</taxon>
    </lineage>
</organism>
<reference evidence="4 5" key="1">
    <citation type="submission" date="2019-05" db="EMBL/GenBank/DDBJ databases">
        <authorList>
            <person name="Lee S.D."/>
        </authorList>
    </citation>
    <scope>NUCLEOTIDE SEQUENCE [LARGE SCALE GENOMIC DNA]</scope>
    <source>
        <strain evidence="4 5">C5-26</strain>
    </source>
</reference>
<dbReference type="Gene3D" id="2.60.40.2020">
    <property type="match status" value="1"/>
</dbReference>
<comment type="caution">
    <text evidence="4">The sequence shown here is derived from an EMBL/GenBank/DDBJ whole genome shotgun (WGS) entry which is preliminary data.</text>
</comment>
<feature type="domain" description="Proteinase inhibitor I42 chagasin" evidence="3">
    <location>
        <begin position="7"/>
        <end position="94"/>
    </location>
</feature>
<dbReference type="RefSeq" id="WP_146317081.1">
    <property type="nucleotide sequence ID" value="NZ_VCQV01000016.1"/>
</dbReference>
<dbReference type="SUPFAM" id="SSF141066">
    <property type="entry name" value="ICP-like"/>
    <property type="match status" value="1"/>
</dbReference>
<evidence type="ECO:0000313" key="5">
    <source>
        <dbReference type="Proteomes" id="UP000320244"/>
    </source>
</evidence>
<dbReference type="InterPro" id="IPR018990">
    <property type="entry name" value="Prot_inh_I42_chagasin"/>
</dbReference>
<protein>
    <recommendedName>
        <fullName evidence="3">Proteinase inhibitor I42 chagasin domain-containing protein</fullName>
    </recommendedName>
</protein>
<evidence type="ECO:0000313" key="4">
    <source>
        <dbReference type="EMBL" id="TWP35802.1"/>
    </source>
</evidence>
<evidence type="ECO:0000259" key="3">
    <source>
        <dbReference type="Pfam" id="PF09394"/>
    </source>
</evidence>
<dbReference type="Proteomes" id="UP000320244">
    <property type="component" value="Unassembled WGS sequence"/>
</dbReference>
<keyword evidence="2" id="KW-0789">Thiol protease inhibitor</keyword>
<proteinExistence type="predicted"/>
<dbReference type="Pfam" id="PF09394">
    <property type="entry name" value="Inhibitor_I42"/>
    <property type="match status" value="1"/>
</dbReference>
<dbReference type="OrthoDB" id="3556586at2"/>
<evidence type="ECO:0000256" key="1">
    <source>
        <dbReference type="ARBA" id="ARBA00022690"/>
    </source>
</evidence>
<dbReference type="GO" id="GO:0004869">
    <property type="term" value="F:cysteine-type endopeptidase inhibitor activity"/>
    <property type="evidence" value="ECO:0007669"/>
    <property type="project" value="UniProtKB-KW"/>
</dbReference>
<sequence>MSALIEVRVGESFALPDLAEAGGTGYLWSIPQVPEAIRIVSSEHHQSEHAPAGASGVRRFVLQPMVSGTHNVVAELRRPWGSEARDRLTFEIHVV</sequence>
<keyword evidence="5" id="KW-1185">Reference proteome</keyword>
<evidence type="ECO:0000256" key="2">
    <source>
        <dbReference type="ARBA" id="ARBA00022704"/>
    </source>
</evidence>
<accession>A0A563E0V6</accession>